<dbReference type="Proteomes" id="UP000316331">
    <property type="component" value="Unassembled WGS sequence"/>
</dbReference>
<proteinExistence type="predicted"/>
<evidence type="ECO:0008006" key="4">
    <source>
        <dbReference type="Google" id="ProtNLM"/>
    </source>
</evidence>
<evidence type="ECO:0000256" key="1">
    <source>
        <dbReference type="SAM" id="SignalP"/>
    </source>
</evidence>
<sequence length="225" mass="23386">MRIYAAAAAIVAVLAGLLTTCAAGIEPDAVAAAPSVPVRVATSELVSGPGYVLDVPRVAGDDPAAAAFNTGMEAAARFWIDQVDSRTTLAPGPGQVTYVGTRVLSGLLSVLVNTGDTSVVLRTSHVTDVRTGREITLADLFTDLDRGLDTLATRAAALLPQNIELPGSALEPAEYNYRVWLATTAGMEIHFGASAEQGSGDVVVTVPWFQLETVLRPGIREIVGS</sequence>
<keyword evidence="3" id="KW-1185">Reference proteome</keyword>
<accession>A0A543EVN9</accession>
<evidence type="ECO:0000313" key="3">
    <source>
        <dbReference type="Proteomes" id="UP000316331"/>
    </source>
</evidence>
<evidence type="ECO:0000313" key="2">
    <source>
        <dbReference type="EMBL" id="TQM25629.1"/>
    </source>
</evidence>
<dbReference type="EMBL" id="VFPG01000002">
    <property type="protein sequence ID" value="TQM25629.1"/>
    <property type="molecule type" value="Genomic_DNA"/>
</dbReference>
<dbReference type="RefSeq" id="WP_141812316.1">
    <property type="nucleotide sequence ID" value="NZ_VFPG01000002.1"/>
</dbReference>
<protein>
    <recommendedName>
        <fullName evidence="4">DUF3298 domain-containing protein</fullName>
    </recommendedName>
</protein>
<dbReference type="OrthoDB" id="4371734at2"/>
<reference evidence="2 3" key="1">
    <citation type="submission" date="2019-06" db="EMBL/GenBank/DDBJ databases">
        <title>Sequencing the genomes of 1000 actinobacteria strains.</title>
        <authorList>
            <person name="Klenk H.-P."/>
        </authorList>
    </citation>
    <scope>NUCLEOTIDE SEQUENCE [LARGE SCALE GENOMIC DNA]</scope>
    <source>
        <strain evidence="2 3">DSM 103495</strain>
    </source>
</reference>
<comment type="caution">
    <text evidence="2">The sequence shown here is derived from an EMBL/GenBank/DDBJ whole genome shotgun (WGS) entry which is preliminary data.</text>
</comment>
<keyword evidence="1" id="KW-0732">Signal</keyword>
<feature type="signal peptide" evidence="1">
    <location>
        <begin position="1"/>
        <end position="22"/>
    </location>
</feature>
<dbReference type="AlphaFoldDB" id="A0A543EVN9"/>
<organism evidence="2 3">
    <name type="scientific">Nocardia bhagyanarayanae</name>
    <dbReference type="NCBI Taxonomy" id="1215925"/>
    <lineage>
        <taxon>Bacteria</taxon>
        <taxon>Bacillati</taxon>
        <taxon>Actinomycetota</taxon>
        <taxon>Actinomycetes</taxon>
        <taxon>Mycobacteriales</taxon>
        <taxon>Nocardiaceae</taxon>
        <taxon>Nocardia</taxon>
    </lineage>
</organism>
<feature type="chain" id="PRO_5039258618" description="DUF3298 domain-containing protein" evidence="1">
    <location>
        <begin position="23"/>
        <end position="225"/>
    </location>
</feature>
<name>A0A543EVN9_9NOCA</name>
<gene>
    <name evidence="2" type="ORF">FB390_5786</name>
</gene>